<feature type="compositionally biased region" description="Acidic residues" evidence="1">
    <location>
        <begin position="88"/>
        <end position="104"/>
    </location>
</feature>
<dbReference type="Gene3D" id="3.90.1010.20">
    <property type="match status" value="1"/>
</dbReference>
<accession>A0A174LAU0</accession>
<feature type="compositionally biased region" description="Basic and acidic residues" evidence="1">
    <location>
        <begin position="76"/>
        <end position="87"/>
    </location>
</feature>
<dbReference type="OrthoDB" id="9806398at2"/>
<dbReference type="Pfam" id="PF04205">
    <property type="entry name" value="FMN_bind"/>
    <property type="match status" value="1"/>
</dbReference>
<organism evidence="3 4">
    <name type="scientific">Blautia obeum</name>
    <dbReference type="NCBI Taxonomy" id="40520"/>
    <lineage>
        <taxon>Bacteria</taxon>
        <taxon>Bacillati</taxon>
        <taxon>Bacillota</taxon>
        <taxon>Clostridia</taxon>
        <taxon>Lachnospirales</taxon>
        <taxon>Lachnospiraceae</taxon>
        <taxon>Blautia</taxon>
    </lineage>
</organism>
<name>A0A174LAU0_9FIRM</name>
<dbReference type="RefSeq" id="WP_055055418.1">
    <property type="nucleotide sequence ID" value="NZ_JAJCRF010000004.1"/>
</dbReference>
<dbReference type="GO" id="GO:0010181">
    <property type="term" value="F:FMN binding"/>
    <property type="evidence" value="ECO:0007669"/>
    <property type="project" value="InterPro"/>
</dbReference>
<evidence type="ECO:0000256" key="1">
    <source>
        <dbReference type="SAM" id="MobiDB-lite"/>
    </source>
</evidence>
<evidence type="ECO:0000313" key="3">
    <source>
        <dbReference type="EMBL" id="CUP20031.1"/>
    </source>
</evidence>
<sequence>MKYQNFIMRILCLLLILAAVVGYNSMQKKDTQAQESQEITALTKRVEKLEEQNTEILSALEEAAKNQEAAIAQAQRDAKDKDDAAKEDAEEADSADTEESDDSENVYKDGTYTGSAQGFGGAITVQVTLANDEITDIQVTSAPGEDSAYLSQGEGVISSIISAQSTDVDTVSGATFSSTGIINAVVDALGKAENG</sequence>
<dbReference type="Proteomes" id="UP000095413">
    <property type="component" value="Unassembled WGS sequence"/>
</dbReference>
<dbReference type="SMART" id="SM00900">
    <property type="entry name" value="FMN_bind"/>
    <property type="match status" value="1"/>
</dbReference>
<keyword evidence="3" id="KW-0830">Ubiquinone</keyword>
<reference evidence="3 4" key="1">
    <citation type="submission" date="2015-09" db="EMBL/GenBank/DDBJ databases">
        <authorList>
            <consortium name="Pathogen Informatics"/>
        </authorList>
    </citation>
    <scope>NUCLEOTIDE SEQUENCE [LARGE SCALE GENOMIC DNA]</scope>
    <source>
        <strain evidence="3 4">2789STDY5834921</strain>
    </source>
</reference>
<dbReference type="EMBL" id="CZBA01000002">
    <property type="protein sequence ID" value="CUP20031.1"/>
    <property type="molecule type" value="Genomic_DNA"/>
</dbReference>
<feature type="domain" description="FMN-binding" evidence="2">
    <location>
        <begin position="118"/>
        <end position="192"/>
    </location>
</feature>
<dbReference type="AlphaFoldDB" id="A0A174LAU0"/>
<protein>
    <submittedName>
        <fullName evidence="3">Predicted NADH:ubiquinone oxidoreductase, subunit RnfG</fullName>
    </submittedName>
</protein>
<feature type="region of interest" description="Disordered" evidence="1">
    <location>
        <begin position="68"/>
        <end position="112"/>
    </location>
</feature>
<dbReference type="InterPro" id="IPR007329">
    <property type="entry name" value="FMN-bd"/>
</dbReference>
<proteinExistence type="predicted"/>
<gene>
    <name evidence="3" type="ORF">ERS852533_00638</name>
</gene>
<evidence type="ECO:0000259" key="2">
    <source>
        <dbReference type="SMART" id="SM00900"/>
    </source>
</evidence>
<dbReference type="GO" id="GO:0016020">
    <property type="term" value="C:membrane"/>
    <property type="evidence" value="ECO:0007669"/>
    <property type="project" value="InterPro"/>
</dbReference>
<evidence type="ECO:0000313" key="4">
    <source>
        <dbReference type="Proteomes" id="UP000095413"/>
    </source>
</evidence>